<dbReference type="InParanoid" id="A5DET0"/>
<evidence type="ECO:0000313" key="3">
    <source>
        <dbReference type="Proteomes" id="UP000001997"/>
    </source>
</evidence>
<feature type="compositionally biased region" description="Polar residues" evidence="1">
    <location>
        <begin position="473"/>
        <end position="484"/>
    </location>
</feature>
<proteinExistence type="predicted"/>
<dbReference type="Pfam" id="PF09729">
    <property type="entry name" value="Gti1_Pac2"/>
    <property type="match status" value="1"/>
</dbReference>
<feature type="region of interest" description="Disordered" evidence="1">
    <location>
        <begin position="239"/>
        <end position="277"/>
    </location>
</feature>
<feature type="region of interest" description="Disordered" evidence="1">
    <location>
        <begin position="291"/>
        <end position="324"/>
    </location>
</feature>
<name>A5DET0_PICGU</name>
<sequence length="511" mass="56677">MSTEKISETYRGYVGSTKDALLVTQAVLNQQLSLIPRRPLEKERPQFIKSGNVFVFIEEYSGIKRWTDGIAWSPSRILGRFLVYRELDKHSLNEKDDKKKKKRKVSIDVSDPKTNSPYNISGTWSSNATEPKPYMSRDSGLIKKTMSIATNSNDLNLETKNQKMTIHLICYYNVDDVLNGFLTRPSEDDLKDLTISEGLWNAVKDTQLVGKIPIEDEAYYFLDTNYQLQNMSALEDIDHAKSSHSERQDQSPQSHYNVPQQQKFIPQGSSGPQGLHMLPIPIQTPSFMYNNHKDENIPYQPYRVPRKESSEGNHGSGPPIVGSAISDVNFGGPYGAIHGGSTTNNSGQPGSYYNSYMIPPQVKSYSYDSGSSLQGLNHPLYLYPQPLESYYQGPQQQFSAPQTSSSHPSYNYVVPSTESGSLPTMNSISSNYNQSQKNLTNKSRTQGAGNGHSLGNYPTFPVPGHLTHGGGQSHNSPQTAQPSIGPQAVPNLPGEEQITSSFNPSNYASSN</sequence>
<dbReference type="PANTHER" id="PTHR28027">
    <property type="entry name" value="TRANSCRIPTIONAL REGULATOR MIT1"/>
    <property type="match status" value="1"/>
</dbReference>
<feature type="compositionally biased region" description="Polar residues" evidence="1">
    <location>
        <begin position="393"/>
        <end position="447"/>
    </location>
</feature>
<feature type="region of interest" description="Disordered" evidence="1">
    <location>
        <begin position="94"/>
        <end position="130"/>
    </location>
</feature>
<dbReference type="OrthoDB" id="5572844at2759"/>
<dbReference type="EMBL" id="CH408156">
    <property type="protein sequence ID" value="EDK37683.2"/>
    <property type="molecule type" value="Genomic_DNA"/>
</dbReference>
<dbReference type="InterPro" id="IPR018608">
    <property type="entry name" value="Gti1/Pac2"/>
</dbReference>
<protein>
    <submittedName>
        <fullName evidence="2">Uncharacterized protein</fullName>
    </submittedName>
</protein>
<feature type="compositionally biased region" description="Polar residues" evidence="1">
    <location>
        <begin position="497"/>
        <end position="511"/>
    </location>
</feature>
<gene>
    <name evidence="2" type="ORF">PGUG_01781</name>
</gene>
<evidence type="ECO:0000313" key="2">
    <source>
        <dbReference type="EMBL" id="EDK37683.2"/>
    </source>
</evidence>
<dbReference type="eggNOG" id="KOG4476">
    <property type="taxonomic scope" value="Eukaryota"/>
</dbReference>
<dbReference type="VEuPathDB" id="FungiDB:PGUG_01781"/>
<accession>A5DET0</accession>
<dbReference type="GO" id="GO:0003677">
    <property type="term" value="F:DNA binding"/>
    <property type="evidence" value="ECO:0007669"/>
    <property type="project" value="TreeGrafter"/>
</dbReference>
<feature type="compositionally biased region" description="Polar residues" evidence="1">
    <location>
        <begin position="250"/>
        <end position="272"/>
    </location>
</feature>
<dbReference type="KEGG" id="pgu:PGUG_01781"/>
<dbReference type="GeneID" id="5127911"/>
<dbReference type="Proteomes" id="UP000001997">
    <property type="component" value="Unassembled WGS sequence"/>
</dbReference>
<dbReference type="PANTHER" id="PTHR28027:SF2">
    <property type="entry name" value="TRANSCRIPTIONAL REGULATOR MIT1"/>
    <property type="match status" value="1"/>
</dbReference>
<dbReference type="HOGENOM" id="CLU_033463_0_0_1"/>
<evidence type="ECO:0000256" key="1">
    <source>
        <dbReference type="SAM" id="MobiDB-lite"/>
    </source>
</evidence>
<dbReference type="RefSeq" id="XP_001486110.2">
    <property type="nucleotide sequence ID" value="XM_001486060.1"/>
</dbReference>
<feature type="compositionally biased region" description="Basic and acidic residues" evidence="1">
    <location>
        <begin position="239"/>
        <end position="249"/>
    </location>
</feature>
<organism evidence="2 3">
    <name type="scientific">Meyerozyma guilliermondii (strain ATCC 6260 / CBS 566 / DSM 6381 / JCM 1539 / NBRC 10279 / NRRL Y-324)</name>
    <name type="common">Yeast</name>
    <name type="synonym">Candida guilliermondii</name>
    <dbReference type="NCBI Taxonomy" id="294746"/>
    <lineage>
        <taxon>Eukaryota</taxon>
        <taxon>Fungi</taxon>
        <taxon>Dikarya</taxon>
        <taxon>Ascomycota</taxon>
        <taxon>Saccharomycotina</taxon>
        <taxon>Pichiomycetes</taxon>
        <taxon>Debaryomycetaceae</taxon>
        <taxon>Meyerozyma</taxon>
    </lineage>
</organism>
<keyword evidence="3" id="KW-1185">Reference proteome</keyword>
<reference evidence="2 3" key="1">
    <citation type="journal article" date="2009" name="Nature">
        <title>Evolution of pathogenicity and sexual reproduction in eight Candida genomes.</title>
        <authorList>
            <person name="Butler G."/>
            <person name="Rasmussen M.D."/>
            <person name="Lin M.F."/>
            <person name="Santos M.A."/>
            <person name="Sakthikumar S."/>
            <person name="Munro C.A."/>
            <person name="Rheinbay E."/>
            <person name="Grabherr M."/>
            <person name="Forche A."/>
            <person name="Reedy J.L."/>
            <person name="Agrafioti I."/>
            <person name="Arnaud M.B."/>
            <person name="Bates S."/>
            <person name="Brown A.J."/>
            <person name="Brunke S."/>
            <person name="Costanzo M.C."/>
            <person name="Fitzpatrick D.A."/>
            <person name="de Groot P.W."/>
            <person name="Harris D."/>
            <person name="Hoyer L.L."/>
            <person name="Hube B."/>
            <person name="Klis F.M."/>
            <person name="Kodira C."/>
            <person name="Lennard N."/>
            <person name="Logue M.E."/>
            <person name="Martin R."/>
            <person name="Neiman A.M."/>
            <person name="Nikolaou E."/>
            <person name="Quail M.A."/>
            <person name="Quinn J."/>
            <person name="Santos M.C."/>
            <person name="Schmitzberger F.F."/>
            <person name="Sherlock G."/>
            <person name="Shah P."/>
            <person name="Silverstein K.A."/>
            <person name="Skrzypek M.S."/>
            <person name="Soll D."/>
            <person name="Staggs R."/>
            <person name="Stansfield I."/>
            <person name="Stumpf M.P."/>
            <person name="Sudbery P.E."/>
            <person name="Srikantha T."/>
            <person name="Zeng Q."/>
            <person name="Berman J."/>
            <person name="Berriman M."/>
            <person name="Heitman J."/>
            <person name="Gow N.A."/>
            <person name="Lorenz M.C."/>
            <person name="Birren B.W."/>
            <person name="Kellis M."/>
            <person name="Cuomo C.A."/>
        </authorList>
    </citation>
    <scope>NUCLEOTIDE SEQUENCE [LARGE SCALE GENOMIC DNA]</scope>
    <source>
        <strain evidence="3">ATCC 6260 / CBS 566 / DSM 6381 / JCM 1539 / NBRC 10279 / NRRL Y-324</strain>
    </source>
</reference>
<feature type="region of interest" description="Disordered" evidence="1">
    <location>
        <begin position="393"/>
        <end position="511"/>
    </location>
</feature>
<feature type="compositionally biased region" description="Polar residues" evidence="1">
    <location>
        <begin position="112"/>
        <end position="129"/>
    </location>
</feature>
<dbReference type="AlphaFoldDB" id="A5DET0"/>